<comment type="caution">
    <text evidence="1">The sequence shown here is derived from an EMBL/GenBank/DDBJ whole genome shotgun (WGS) entry which is preliminary data.</text>
</comment>
<dbReference type="Proteomes" id="UP001597347">
    <property type="component" value="Unassembled WGS sequence"/>
</dbReference>
<reference evidence="2" key="1">
    <citation type="journal article" date="2019" name="Int. J. Syst. Evol. Microbiol.">
        <title>The Global Catalogue of Microorganisms (GCM) 10K type strain sequencing project: providing services to taxonomists for standard genome sequencing and annotation.</title>
        <authorList>
            <consortium name="The Broad Institute Genomics Platform"/>
            <consortium name="The Broad Institute Genome Sequencing Center for Infectious Disease"/>
            <person name="Wu L."/>
            <person name="Ma J."/>
        </authorList>
    </citation>
    <scope>NUCLEOTIDE SEQUENCE [LARGE SCALE GENOMIC DNA]</scope>
    <source>
        <strain evidence="2">CGMCC 1.12471</strain>
    </source>
</reference>
<keyword evidence="2" id="KW-1185">Reference proteome</keyword>
<dbReference type="EMBL" id="JBHUEA010000001">
    <property type="protein sequence ID" value="MFD1720109.1"/>
    <property type="molecule type" value="Genomic_DNA"/>
</dbReference>
<organism evidence="1 2">
    <name type="scientific">Amnibacterium endophyticum</name>
    <dbReference type="NCBI Taxonomy" id="2109337"/>
    <lineage>
        <taxon>Bacteria</taxon>
        <taxon>Bacillati</taxon>
        <taxon>Actinomycetota</taxon>
        <taxon>Actinomycetes</taxon>
        <taxon>Micrococcales</taxon>
        <taxon>Microbacteriaceae</taxon>
        <taxon>Amnibacterium</taxon>
    </lineage>
</organism>
<name>A0ABW4LAD4_9MICO</name>
<dbReference type="RefSeq" id="WP_377931316.1">
    <property type="nucleotide sequence ID" value="NZ_JBHUEA010000001.1"/>
</dbReference>
<gene>
    <name evidence="1" type="ORF">ACFSBI_00980</name>
</gene>
<proteinExistence type="predicted"/>
<protein>
    <submittedName>
        <fullName evidence="1">Uncharacterized protein</fullName>
    </submittedName>
</protein>
<accession>A0ABW4LAD4</accession>
<evidence type="ECO:0000313" key="1">
    <source>
        <dbReference type="EMBL" id="MFD1720109.1"/>
    </source>
</evidence>
<sequence>MELATTALIGIGAVSGWALAAAATALIAGRMIHERDAHDRPAVLGSSASTTQR</sequence>
<evidence type="ECO:0000313" key="2">
    <source>
        <dbReference type="Proteomes" id="UP001597347"/>
    </source>
</evidence>